<sequence length="298" mass="32360">MKESTILITGAGGFTGRHACRHFAAHGYSVAAAVRREDGEPPEGRLYVCDLTNKAEVRRLVEETKPRFVLHLAGRNAVADSWKDPLGCMEANLLSTLYLLEALRGLANCRLLVAGSMLDFDLSNSPQPLHPYSLAKTMQVLTAQAWSFLYSQEVLVAKPSNLIGPGRSNGICGLLAARIARWEKGTDASVFRLSSWHEKRDYLDVRDAVAAYRAILEAGQSGTVYPVCSGTMRSLGDLVVTYRGLTPLTLPIEVGQTEPLPPPLPMDAAVTQSLGWSPSIPFAQSLSEGLDFYRGALT</sequence>
<accession>A0ACC7P3R2</accession>
<protein>
    <submittedName>
        <fullName evidence="1">NAD-dependent epimerase/dehydratase family protein</fullName>
    </submittedName>
</protein>
<name>A0ACC7P3R2_9BACL</name>
<evidence type="ECO:0000313" key="1">
    <source>
        <dbReference type="EMBL" id="MFM9330879.1"/>
    </source>
</evidence>
<gene>
    <name evidence="1" type="ORF">ACI1P1_21545</name>
</gene>
<proteinExistence type="predicted"/>
<reference evidence="1" key="1">
    <citation type="submission" date="2024-12" db="EMBL/GenBank/DDBJ databases">
        <authorList>
            <person name="Wu N."/>
        </authorList>
    </citation>
    <scope>NUCLEOTIDE SEQUENCE</scope>
    <source>
        <strain evidence="1">P15</strain>
    </source>
</reference>
<comment type="caution">
    <text evidence="1">The sequence shown here is derived from an EMBL/GenBank/DDBJ whole genome shotgun (WGS) entry which is preliminary data.</text>
</comment>
<organism evidence="1 2">
    <name type="scientific">Paenibacillus mesotrionivorans</name>
    <dbReference type="NCBI Taxonomy" id="3160968"/>
    <lineage>
        <taxon>Bacteria</taxon>
        <taxon>Bacillati</taxon>
        <taxon>Bacillota</taxon>
        <taxon>Bacilli</taxon>
        <taxon>Bacillales</taxon>
        <taxon>Paenibacillaceae</taxon>
        <taxon>Paenibacillus</taxon>
    </lineage>
</organism>
<dbReference type="Proteomes" id="UP001631969">
    <property type="component" value="Unassembled WGS sequence"/>
</dbReference>
<evidence type="ECO:0000313" key="2">
    <source>
        <dbReference type="Proteomes" id="UP001631969"/>
    </source>
</evidence>
<dbReference type="EMBL" id="JBJURJ010000015">
    <property type="protein sequence ID" value="MFM9330879.1"/>
    <property type="molecule type" value="Genomic_DNA"/>
</dbReference>
<keyword evidence="2" id="KW-1185">Reference proteome</keyword>